<evidence type="ECO:0000313" key="5">
    <source>
        <dbReference type="RefSeq" id="XP_022735344.1"/>
    </source>
</evidence>
<organism evidence="4 5">
    <name type="scientific">Durio zibethinus</name>
    <name type="common">Durian</name>
    <dbReference type="NCBI Taxonomy" id="66656"/>
    <lineage>
        <taxon>Eukaryota</taxon>
        <taxon>Viridiplantae</taxon>
        <taxon>Streptophyta</taxon>
        <taxon>Embryophyta</taxon>
        <taxon>Tracheophyta</taxon>
        <taxon>Spermatophyta</taxon>
        <taxon>Magnoliopsida</taxon>
        <taxon>eudicotyledons</taxon>
        <taxon>Gunneridae</taxon>
        <taxon>Pentapetalae</taxon>
        <taxon>rosids</taxon>
        <taxon>malvids</taxon>
        <taxon>Malvales</taxon>
        <taxon>Malvaceae</taxon>
        <taxon>Helicteroideae</taxon>
        <taxon>Durio</taxon>
    </lineage>
</organism>
<evidence type="ECO:0000313" key="4">
    <source>
        <dbReference type="Proteomes" id="UP000515121"/>
    </source>
</evidence>
<dbReference type="GeneID" id="111288642"/>
<evidence type="ECO:0000256" key="3">
    <source>
        <dbReference type="ARBA" id="ARBA00023274"/>
    </source>
</evidence>
<dbReference type="PANTHER" id="PTHR37228">
    <property type="entry name" value="RIBOSOMAL PROTEIN S21 FAMILY PROTEIN"/>
    <property type="match status" value="1"/>
</dbReference>
<accession>A0A6P5Y4K2</accession>
<dbReference type="Proteomes" id="UP000515121">
    <property type="component" value="Unplaced"/>
</dbReference>
<dbReference type="PANTHER" id="PTHR37228:SF1">
    <property type="entry name" value="RIBOSOMAL PROTEIN S21 FAMILY PROTEIN"/>
    <property type="match status" value="1"/>
</dbReference>
<name>A0A6P5Y4K2_DURZI</name>
<evidence type="ECO:0000256" key="2">
    <source>
        <dbReference type="ARBA" id="ARBA00022980"/>
    </source>
</evidence>
<reference evidence="5" key="1">
    <citation type="submission" date="2025-08" db="UniProtKB">
        <authorList>
            <consortium name="RefSeq"/>
        </authorList>
    </citation>
    <scope>IDENTIFICATION</scope>
    <source>
        <tissue evidence="5">Fruit stalk</tissue>
    </source>
</reference>
<dbReference type="GO" id="GO:0005840">
    <property type="term" value="C:ribosome"/>
    <property type="evidence" value="ECO:0007669"/>
    <property type="project" value="UniProtKB-KW"/>
</dbReference>
<dbReference type="KEGG" id="dzi:111288642"/>
<dbReference type="AlphaFoldDB" id="A0A6P5Y4K2"/>
<keyword evidence="3" id="KW-0687">Ribonucleoprotein</keyword>
<keyword evidence="2" id="KW-0689">Ribosomal protein</keyword>
<dbReference type="Pfam" id="PF01165">
    <property type="entry name" value="Ribosomal_S21"/>
    <property type="match status" value="1"/>
</dbReference>
<keyword evidence="4" id="KW-1185">Reference proteome</keyword>
<proteinExistence type="inferred from homology"/>
<protein>
    <submittedName>
        <fullName evidence="5">Uncharacterized protein LOC111288642</fullName>
    </submittedName>
</protein>
<dbReference type="RefSeq" id="XP_022735344.1">
    <property type="nucleotide sequence ID" value="XM_022879609.1"/>
</dbReference>
<dbReference type="GO" id="GO:1990904">
    <property type="term" value="C:ribonucleoprotein complex"/>
    <property type="evidence" value="ECO:0007669"/>
    <property type="project" value="UniProtKB-KW"/>
</dbReference>
<comment type="similarity">
    <text evidence="1">Belongs to the bacterial ribosomal protein bS21 family.</text>
</comment>
<dbReference type="OrthoDB" id="1713251at2759"/>
<evidence type="ECO:0000256" key="1">
    <source>
        <dbReference type="ARBA" id="ARBA00006640"/>
    </source>
</evidence>
<dbReference type="GO" id="GO:0006412">
    <property type="term" value="P:translation"/>
    <property type="evidence" value="ECO:0007669"/>
    <property type="project" value="InterPro"/>
</dbReference>
<dbReference type="GO" id="GO:0003735">
    <property type="term" value="F:structural constituent of ribosome"/>
    <property type="evidence" value="ECO:0007669"/>
    <property type="project" value="InterPro"/>
</dbReference>
<sequence>MNAISRQVSTAIFAPARQGVNWLSHDPIQVQQWRGIRVKVRNGNLEQALAVMQRAMQSSGVERLIKQEQTHHVKNSEKRVLARKNLERKIRSQDLARKLQTILIKKVRGL</sequence>
<dbReference type="InterPro" id="IPR001911">
    <property type="entry name" value="Ribosomal_bS21"/>
</dbReference>
<gene>
    <name evidence="5" type="primary">LOC111288642</name>
</gene>